<dbReference type="PROSITE" id="PS50181">
    <property type="entry name" value="FBOX"/>
    <property type="match status" value="1"/>
</dbReference>
<gene>
    <name evidence="3" type="primary">Fbxo16</name>
    <name evidence="3" type="ORF">GTO95_0018153</name>
</gene>
<evidence type="ECO:0000259" key="2">
    <source>
        <dbReference type="PROSITE" id="PS50181"/>
    </source>
</evidence>
<name>A0A8J7NQV8_ATRSP</name>
<evidence type="ECO:0000256" key="1">
    <source>
        <dbReference type="SAM" id="MobiDB-lite"/>
    </source>
</evidence>
<protein>
    <submittedName>
        <fullName evidence="3">FBX16 protein</fullName>
    </submittedName>
</protein>
<dbReference type="SMART" id="SM00256">
    <property type="entry name" value="FBOX"/>
    <property type="match status" value="1"/>
</dbReference>
<feature type="region of interest" description="Disordered" evidence="1">
    <location>
        <begin position="193"/>
        <end position="222"/>
    </location>
</feature>
<reference evidence="3" key="1">
    <citation type="journal article" date="2021" name="Cell">
        <title>Tracing the genetic footprints of vertebrate landing in non-teleost ray-finned fishes.</title>
        <authorList>
            <person name="Bi X."/>
            <person name="Wang K."/>
            <person name="Yang L."/>
            <person name="Pan H."/>
            <person name="Jiang H."/>
            <person name="Wei Q."/>
            <person name="Fang M."/>
            <person name="Yu H."/>
            <person name="Zhu C."/>
            <person name="Cai Y."/>
            <person name="He Y."/>
            <person name="Gan X."/>
            <person name="Zeng H."/>
            <person name="Yu D."/>
            <person name="Zhu Y."/>
            <person name="Jiang H."/>
            <person name="Qiu Q."/>
            <person name="Yang H."/>
            <person name="Zhang Y.E."/>
            <person name="Wang W."/>
            <person name="Zhu M."/>
            <person name="He S."/>
            <person name="Zhang G."/>
        </authorList>
    </citation>
    <scope>NUCLEOTIDE SEQUENCE</scope>
    <source>
        <strain evidence="3">Allg_001</strain>
    </source>
</reference>
<feature type="domain" description="F-box" evidence="2">
    <location>
        <begin position="85"/>
        <end position="131"/>
    </location>
</feature>
<dbReference type="Gene3D" id="1.20.1280.50">
    <property type="match status" value="1"/>
</dbReference>
<dbReference type="PANTHER" id="PTHR46857">
    <property type="entry name" value="EPITHELIAL CELL-TRANSFORMING SEQUENCE 2 ONCOGENE-LIKE"/>
    <property type="match status" value="1"/>
</dbReference>
<dbReference type="EMBL" id="JAAWVO010035689">
    <property type="protein sequence ID" value="MBN3317466.1"/>
    <property type="molecule type" value="Genomic_DNA"/>
</dbReference>
<feature type="non-terminal residue" evidence="3">
    <location>
        <position position="381"/>
    </location>
</feature>
<dbReference type="InterPro" id="IPR036047">
    <property type="entry name" value="F-box-like_dom_sf"/>
</dbReference>
<accession>A0A8J7NQV8</accession>
<dbReference type="CDD" id="cd22172">
    <property type="entry name" value="F-box_FBXO16"/>
    <property type="match status" value="1"/>
</dbReference>
<comment type="caution">
    <text evidence="3">The sequence shown here is derived from an EMBL/GenBank/DDBJ whole genome shotgun (WGS) entry which is preliminary data.</text>
</comment>
<dbReference type="PANTHER" id="PTHR46857:SF2">
    <property type="entry name" value="F-BOX ONLY PROTEIN 16"/>
    <property type="match status" value="1"/>
</dbReference>
<dbReference type="InterPro" id="IPR001810">
    <property type="entry name" value="F-box_dom"/>
</dbReference>
<organism evidence="3 4">
    <name type="scientific">Atractosteus spatula</name>
    <name type="common">Alligator gar</name>
    <name type="synonym">Lepisosteus spatula</name>
    <dbReference type="NCBI Taxonomy" id="7917"/>
    <lineage>
        <taxon>Eukaryota</taxon>
        <taxon>Metazoa</taxon>
        <taxon>Chordata</taxon>
        <taxon>Craniata</taxon>
        <taxon>Vertebrata</taxon>
        <taxon>Euteleostomi</taxon>
        <taxon>Actinopterygii</taxon>
        <taxon>Neopterygii</taxon>
        <taxon>Holostei</taxon>
        <taxon>Semionotiformes</taxon>
        <taxon>Lepisosteidae</taxon>
        <taxon>Atractosteus</taxon>
    </lineage>
</organism>
<sequence>MAFAPTKHTNGLKMQTKMSTWTPLNHQLSNDKVFQERRDLLGKWFDKWTDFQRKQVLQDFFDKCSKVQLRFACKQLRNRIPEEALDFTTVLPRVLSLYVFSYLDPRSLCRCAQVSWHWKELTELDQLWMPKCLRLGWYINFTPTPFEQCVWKRHYIETVKELHISRPKTPTKEQFVVPEVKAISHEVPDLAVSRTKPVQTAPPSHKGGSTVRKELPPWRGSDRHPTDTLRFNYLENFDPIEQAHQAQRKGKGMTTNLCKRENRPKKTLSASTYKLRKAKSLMFLSLDMNASQQVQSRPNWATNKSEDYPVTKETAKRLAQTTEWNAGMYPRPVRAPVPQMSEKGLKASQRTQRSSPSKCFCSREEMCCSVLIVKFIRLFIF</sequence>
<proteinExistence type="predicted"/>
<dbReference type="InterPro" id="IPR052805">
    <property type="entry name" value="GEF_Ubiquitin-Prot_Reg"/>
</dbReference>
<dbReference type="AlphaFoldDB" id="A0A8J7NQV8"/>
<keyword evidence="4" id="KW-1185">Reference proteome</keyword>
<dbReference type="Pfam" id="PF12937">
    <property type="entry name" value="F-box-like"/>
    <property type="match status" value="1"/>
</dbReference>
<evidence type="ECO:0000313" key="3">
    <source>
        <dbReference type="EMBL" id="MBN3317466.1"/>
    </source>
</evidence>
<feature type="compositionally biased region" description="Basic and acidic residues" evidence="1">
    <location>
        <begin position="211"/>
        <end position="222"/>
    </location>
</feature>
<evidence type="ECO:0000313" key="4">
    <source>
        <dbReference type="Proteomes" id="UP000736164"/>
    </source>
</evidence>
<dbReference type="SUPFAM" id="SSF81383">
    <property type="entry name" value="F-box domain"/>
    <property type="match status" value="1"/>
</dbReference>
<dbReference type="Proteomes" id="UP000736164">
    <property type="component" value="Unassembled WGS sequence"/>
</dbReference>
<feature type="non-terminal residue" evidence="3">
    <location>
        <position position="1"/>
    </location>
</feature>